<feature type="transmembrane region" description="Helical" evidence="12">
    <location>
        <begin position="202"/>
        <end position="221"/>
    </location>
</feature>
<dbReference type="EMBL" id="JH993074">
    <property type="protein sequence ID" value="EKX36391.1"/>
    <property type="molecule type" value="Genomic_DNA"/>
</dbReference>
<evidence type="ECO:0000256" key="6">
    <source>
        <dbReference type="ARBA" id="ARBA00023136"/>
    </source>
</evidence>
<dbReference type="GO" id="GO:0016020">
    <property type="term" value="C:membrane"/>
    <property type="evidence" value="ECO:0007669"/>
    <property type="project" value="UniProtKB-SubCell"/>
</dbReference>
<evidence type="ECO:0000313" key="15">
    <source>
        <dbReference type="EMBL" id="EKX36391.1"/>
    </source>
</evidence>
<evidence type="ECO:0000256" key="1">
    <source>
        <dbReference type="ARBA" id="ARBA00004141"/>
    </source>
</evidence>
<evidence type="ECO:0000256" key="13">
    <source>
        <dbReference type="SAM" id="SignalP"/>
    </source>
</evidence>
<reference evidence="15 17" key="1">
    <citation type="journal article" date="2012" name="Nature">
        <title>Algal genomes reveal evolutionary mosaicism and the fate of nucleomorphs.</title>
        <authorList>
            <consortium name="DOE Joint Genome Institute"/>
            <person name="Curtis B.A."/>
            <person name="Tanifuji G."/>
            <person name="Burki F."/>
            <person name="Gruber A."/>
            <person name="Irimia M."/>
            <person name="Maruyama S."/>
            <person name="Arias M.C."/>
            <person name="Ball S.G."/>
            <person name="Gile G.H."/>
            <person name="Hirakawa Y."/>
            <person name="Hopkins J.F."/>
            <person name="Kuo A."/>
            <person name="Rensing S.A."/>
            <person name="Schmutz J."/>
            <person name="Symeonidi A."/>
            <person name="Elias M."/>
            <person name="Eveleigh R.J."/>
            <person name="Herman E.K."/>
            <person name="Klute M.J."/>
            <person name="Nakayama T."/>
            <person name="Obornik M."/>
            <person name="Reyes-Prieto A."/>
            <person name="Armbrust E.V."/>
            <person name="Aves S.J."/>
            <person name="Beiko R.G."/>
            <person name="Coutinho P."/>
            <person name="Dacks J.B."/>
            <person name="Durnford D.G."/>
            <person name="Fast N.M."/>
            <person name="Green B.R."/>
            <person name="Grisdale C.J."/>
            <person name="Hempel F."/>
            <person name="Henrissat B."/>
            <person name="Hoppner M.P."/>
            <person name="Ishida K."/>
            <person name="Kim E."/>
            <person name="Koreny L."/>
            <person name="Kroth P.G."/>
            <person name="Liu Y."/>
            <person name="Malik S.B."/>
            <person name="Maier U.G."/>
            <person name="McRose D."/>
            <person name="Mock T."/>
            <person name="Neilson J.A."/>
            <person name="Onodera N.T."/>
            <person name="Poole A.M."/>
            <person name="Pritham E.J."/>
            <person name="Richards T.A."/>
            <person name="Rocap G."/>
            <person name="Roy S.W."/>
            <person name="Sarai C."/>
            <person name="Schaack S."/>
            <person name="Shirato S."/>
            <person name="Slamovits C.H."/>
            <person name="Spencer D.F."/>
            <person name="Suzuki S."/>
            <person name="Worden A.Z."/>
            <person name="Zauner S."/>
            <person name="Barry K."/>
            <person name="Bell C."/>
            <person name="Bharti A.K."/>
            <person name="Crow J.A."/>
            <person name="Grimwood J."/>
            <person name="Kramer R."/>
            <person name="Lindquist E."/>
            <person name="Lucas S."/>
            <person name="Salamov A."/>
            <person name="McFadden G.I."/>
            <person name="Lane C.E."/>
            <person name="Keeling P.J."/>
            <person name="Gray M.W."/>
            <person name="Grigoriev I.V."/>
            <person name="Archibald J.M."/>
        </authorList>
    </citation>
    <scope>NUCLEOTIDE SEQUENCE</scope>
    <source>
        <strain evidence="15 17">CCMP2712</strain>
    </source>
</reference>
<evidence type="ECO:0000256" key="4">
    <source>
        <dbReference type="ARBA" id="ARBA00022989"/>
    </source>
</evidence>
<evidence type="ECO:0000256" key="5">
    <source>
        <dbReference type="ARBA" id="ARBA00023065"/>
    </source>
</evidence>
<keyword evidence="2" id="KW-0813">Transport</keyword>
<dbReference type="InterPro" id="IPR001320">
    <property type="entry name" value="Iontro_rcpt_C"/>
</dbReference>
<dbReference type="Proteomes" id="UP000011087">
    <property type="component" value="Unassembled WGS sequence"/>
</dbReference>
<gene>
    <name evidence="15" type="ORF">GUITHDRAFT_145759</name>
</gene>
<evidence type="ECO:0000313" key="17">
    <source>
        <dbReference type="Proteomes" id="UP000011087"/>
    </source>
</evidence>
<reference evidence="17" key="2">
    <citation type="submission" date="2012-11" db="EMBL/GenBank/DDBJ databases">
        <authorList>
            <person name="Kuo A."/>
            <person name="Curtis B.A."/>
            <person name="Tanifuji G."/>
            <person name="Burki F."/>
            <person name="Gruber A."/>
            <person name="Irimia M."/>
            <person name="Maruyama S."/>
            <person name="Arias M.C."/>
            <person name="Ball S.G."/>
            <person name="Gile G.H."/>
            <person name="Hirakawa Y."/>
            <person name="Hopkins J.F."/>
            <person name="Rensing S.A."/>
            <person name="Schmutz J."/>
            <person name="Symeonidi A."/>
            <person name="Elias M."/>
            <person name="Eveleigh R.J."/>
            <person name="Herman E.K."/>
            <person name="Klute M.J."/>
            <person name="Nakayama T."/>
            <person name="Obornik M."/>
            <person name="Reyes-Prieto A."/>
            <person name="Armbrust E.V."/>
            <person name="Aves S.J."/>
            <person name="Beiko R.G."/>
            <person name="Coutinho P."/>
            <person name="Dacks J.B."/>
            <person name="Durnford D.G."/>
            <person name="Fast N.M."/>
            <person name="Green B.R."/>
            <person name="Grisdale C."/>
            <person name="Hempe F."/>
            <person name="Henrissat B."/>
            <person name="Hoppner M.P."/>
            <person name="Ishida K.-I."/>
            <person name="Kim E."/>
            <person name="Koreny L."/>
            <person name="Kroth P.G."/>
            <person name="Liu Y."/>
            <person name="Malik S.-B."/>
            <person name="Maier U.G."/>
            <person name="McRose D."/>
            <person name="Mock T."/>
            <person name="Neilson J.A."/>
            <person name="Onodera N.T."/>
            <person name="Poole A.M."/>
            <person name="Pritham E.J."/>
            <person name="Richards T.A."/>
            <person name="Rocap G."/>
            <person name="Roy S.W."/>
            <person name="Sarai C."/>
            <person name="Schaack S."/>
            <person name="Shirato S."/>
            <person name="Slamovits C.H."/>
            <person name="Spencer D.F."/>
            <person name="Suzuki S."/>
            <person name="Worden A.Z."/>
            <person name="Zauner S."/>
            <person name="Barry K."/>
            <person name="Bell C."/>
            <person name="Bharti A.K."/>
            <person name="Crow J.A."/>
            <person name="Grimwood J."/>
            <person name="Kramer R."/>
            <person name="Lindquist E."/>
            <person name="Lucas S."/>
            <person name="Salamov A."/>
            <person name="McFadden G.I."/>
            <person name="Lane C.E."/>
            <person name="Keeling P.J."/>
            <person name="Gray M.W."/>
            <person name="Grigoriev I.V."/>
            <person name="Archibald J.M."/>
        </authorList>
    </citation>
    <scope>NUCLEOTIDE SEQUENCE</scope>
    <source>
        <strain evidence="17">CCMP2712</strain>
    </source>
</reference>
<dbReference type="OrthoDB" id="5984008at2759"/>
<dbReference type="Pfam" id="PF00060">
    <property type="entry name" value="Lig_chan"/>
    <property type="match status" value="1"/>
</dbReference>
<dbReference type="InterPro" id="IPR015683">
    <property type="entry name" value="Ionotropic_Glu_rcpt"/>
</dbReference>
<dbReference type="STRING" id="905079.L1IJI5"/>
<keyword evidence="3 12" id="KW-0812">Transmembrane</keyword>
<organism evidence="15">
    <name type="scientific">Guillardia theta (strain CCMP2712)</name>
    <name type="common">Cryptophyte</name>
    <dbReference type="NCBI Taxonomy" id="905079"/>
    <lineage>
        <taxon>Eukaryota</taxon>
        <taxon>Cryptophyceae</taxon>
        <taxon>Pyrenomonadales</taxon>
        <taxon>Geminigeraceae</taxon>
        <taxon>Guillardia</taxon>
    </lineage>
</organism>
<keyword evidence="13" id="KW-0732">Signal</keyword>
<feature type="transmembrane region" description="Helical" evidence="12">
    <location>
        <begin position="274"/>
        <end position="295"/>
    </location>
</feature>
<keyword evidence="10" id="KW-0407">Ion channel</keyword>
<keyword evidence="8" id="KW-0325">Glycoprotein</keyword>
<evidence type="ECO:0000256" key="8">
    <source>
        <dbReference type="ARBA" id="ARBA00023180"/>
    </source>
</evidence>
<reference evidence="16" key="3">
    <citation type="submission" date="2015-06" db="UniProtKB">
        <authorList>
            <consortium name="EnsemblProtists"/>
        </authorList>
    </citation>
    <scope>IDENTIFICATION</scope>
</reference>
<keyword evidence="4 12" id="KW-1133">Transmembrane helix</keyword>
<dbReference type="GeneID" id="17293179"/>
<feature type="signal peptide" evidence="13">
    <location>
        <begin position="1"/>
        <end position="23"/>
    </location>
</feature>
<dbReference type="AlphaFoldDB" id="L1IJI5"/>
<dbReference type="OMA" id="NISDMHY"/>
<evidence type="ECO:0000256" key="3">
    <source>
        <dbReference type="ARBA" id="ARBA00022692"/>
    </source>
</evidence>
<keyword evidence="6 12" id="KW-0472">Membrane</keyword>
<feature type="chain" id="PRO_5008770075" description="Ionotropic glutamate receptor C-terminal domain-containing protein" evidence="13">
    <location>
        <begin position="24"/>
        <end position="652"/>
    </location>
</feature>
<sequence length="652" mass="71679">MAGPSTTLACLVCALMCSSLVSAALNNTVVDYGCDGCLKGQTITAMYLANDYTVNEAAKLKMESLGLTYDCNDPVKAVPECFLYSNWNKGVVGDLANKIFSKLGANVIVKTKANFTAQSKALYNGPSSFTRCVYEVAIKNVDVCIGNFWETNERRRLATFTSSFDLDAMFLVSAPKNGVGSDSSTDFNPSDLLAIFKPFTPAVWGVTVAFFFATAICMWILEAGVDTVNENFSHENDQLWNISGFFMSLWLSFMGYVGGSHAHMATRWPSRLILLGYGFLLYITVSSYTANLASFMVNKASVPSLINSIADAGKKGVSVCVLDAMASLIYNFVPKEQVIGYDVIGPAIEGIYSGKCGAVIIGRDYYKQYIVAEKINFNVCKDPSDPKGFEKCQDPTKKSTKIWLDCKCSDSTKDPSECKKDCPDYRKYCELLTIADANFQVSVPTGFPVAREFVDHISASIVNFRLDGTIDRLFKLYIDDNFQPVCTSTAESDSLALDLFSLAGTYVISGGLMVIGLVMGVIEIVMNKKKQPSEESDSTSQRETEEDVPLGVAKRAFELEKVKHEELKEFGLVGSANDENESVRQQIQVLNFKMSEVIHELRELKAKSPRYGSADASLVLASEAKERSKETTASRNNKESGFFANNWWPMSS</sequence>
<dbReference type="EnsemblProtists" id="EKX36391">
    <property type="protein sequence ID" value="EKX36391"/>
    <property type="gene ID" value="GUITHDRAFT_145759"/>
</dbReference>
<evidence type="ECO:0000256" key="11">
    <source>
        <dbReference type="SAM" id="MobiDB-lite"/>
    </source>
</evidence>
<evidence type="ECO:0000256" key="2">
    <source>
        <dbReference type="ARBA" id="ARBA00022448"/>
    </source>
</evidence>
<dbReference type="PaxDb" id="55529-EKX36391"/>
<dbReference type="eggNOG" id="KOG1052">
    <property type="taxonomic scope" value="Eukaryota"/>
</dbReference>
<feature type="transmembrane region" description="Helical" evidence="12">
    <location>
        <begin position="499"/>
        <end position="522"/>
    </location>
</feature>
<dbReference type="Gene3D" id="1.10.287.70">
    <property type="match status" value="1"/>
</dbReference>
<evidence type="ECO:0000256" key="7">
    <source>
        <dbReference type="ARBA" id="ARBA00023170"/>
    </source>
</evidence>
<dbReference type="HOGENOM" id="CLU_420625_0_0_1"/>
<evidence type="ECO:0000256" key="10">
    <source>
        <dbReference type="ARBA" id="ARBA00023303"/>
    </source>
</evidence>
<keyword evidence="5" id="KW-0406">Ion transport</keyword>
<keyword evidence="17" id="KW-1185">Reference proteome</keyword>
<evidence type="ECO:0000256" key="12">
    <source>
        <dbReference type="SAM" id="Phobius"/>
    </source>
</evidence>
<keyword evidence="9" id="KW-1071">Ligand-gated ion channel</keyword>
<dbReference type="PANTHER" id="PTHR18966">
    <property type="entry name" value="IONOTROPIC GLUTAMATE RECEPTOR"/>
    <property type="match status" value="1"/>
</dbReference>
<feature type="region of interest" description="Disordered" evidence="11">
    <location>
        <begin position="623"/>
        <end position="652"/>
    </location>
</feature>
<dbReference type="SUPFAM" id="SSF53850">
    <property type="entry name" value="Periplasmic binding protein-like II"/>
    <property type="match status" value="1"/>
</dbReference>
<protein>
    <recommendedName>
        <fullName evidence="14">Ionotropic glutamate receptor C-terminal domain-containing protein</fullName>
    </recommendedName>
</protein>
<feature type="compositionally biased region" description="Basic and acidic residues" evidence="11">
    <location>
        <begin position="623"/>
        <end position="638"/>
    </location>
</feature>
<dbReference type="GO" id="GO:0015276">
    <property type="term" value="F:ligand-gated monoatomic ion channel activity"/>
    <property type="evidence" value="ECO:0007669"/>
    <property type="project" value="InterPro"/>
</dbReference>
<feature type="domain" description="Ionotropic glutamate receptor C-terminal" evidence="14">
    <location>
        <begin position="202"/>
        <end position="509"/>
    </location>
</feature>
<evidence type="ECO:0000259" key="14">
    <source>
        <dbReference type="Pfam" id="PF00060"/>
    </source>
</evidence>
<evidence type="ECO:0000256" key="9">
    <source>
        <dbReference type="ARBA" id="ARBA00023286"/>
    </source>
</evidence>
<accession>L1IJI5</accession>
<evidence type="ECO:0000313" key="16">
    <source>
        <dbReference type="EnsemblProtists" id="EKX36391"/>
    </source>
</evidence>
<comment type="subcellular location">
    <subcellularLocation>
        <location evidence="1">Membrane</location>
        <topology evidence="1">Multi-pass membrane protein</topology>
    </subcellularLocation>
</comment>
<dbReference type="KEGG" id="gtt:GUITHDRAFT_145759"/>
<feature type="transmembrane region" description="Helical" evidence="12">
    <location>
        <begin position="242"/>
        <end position="262"/>
    </location>
</feature>
<proteinExistence type="predicted"/>
<name>L1IJI5_GUITC</name>
<dbReference type="RefSeq" id="XP_005823371.1">
    <property type="nucleotide sequence ID" value="XM_005823314.1"/>
</dbReference>
<keyword evidence="7" id="KW-0675">Receptor</keyword>